<protein>
    <submittedName>
        <fullName evidence="1">Uncharacterized protein</fullName>
    </submittedName>
</protein>
<dbReference type="AlphaFoldDB" id="A0A3P7NQC9"/>
<dbReference type="Proteomes" id="UP000281553">
    <property type="component" value="Unassembled WGS sequence"/>
</dbReference>
<accession>A0A3P7NQC9</accession>
<evidence type="ECO:0000313" key="2">
    <source>
        <dbReference type="Proteomes" id="UP000281553"/>
    </source>
</evidence>
<dbReference type="OrthoDB" id="10352034at2759"/>
<reference evidence="1 2" key="1">
    <citation type="submission" date="2018-11" db="EMBL/GenBank/DDBJ databases">
        <authorList>
            <consortium name="Pathogen Informatics"/>
        </authorList>
    </citation>
    <scope>NUCLEOTIDE SEQUENCE [LARGE SCALE GENOMIC DNA]</scope>
</reference>
<keyword evidence="2" id="KW-1185">Reference proteome</keyword>
<organism evidence="1 2">
    <name type="scientific">Dibothriocephalus latus</name>
    <name type="common">Fish tapeworm</name>
    <name type="synonym">Diphyllobothrium latum</name>
    <dbReference type="NCBI Taxonomy" id="60516"/>
    <lineage>
        <taxon>Eukaryota</taxon>
        <taxon>Metazoa</taxon>
        <taxon>Spiralia</taxon>
        <taxon>Lophotrochozoa</taxon>
        <taxon>Platyhelminthes</taxon>
        <taxon>Cestoda</taxon>
        <taxon>Eucestoda</taxon>
        <taxon>Diphyllobothriidea</taxon>
        <taxon>Diphyllobothriidae</taxon>
        <taxon>Dibothriocephalus</taxon>
    </lineage>
</organism>
<proteinExistence type="predicted"/>
<sequence>MYIFPKNLVIEFYQELSVPTAVRYEDGAVFQSHTVSVSAMEPWHQNILGELVEWIGPEVFHGDFVDTEHIPSESCQSISIGRCPVDLDDCRNIPPDIL</sequence>
<dbReference type="EMBL" id="UYRU01051377">
    <property type="protein sequence ID" value="VDN11409.1"/>
    <property type="molecule type" value="Genomic_DNA"/>
</dbReference>
<gene>
    <name evidence="1" type="ORF">DILT_LOCUS7240</name>
</gene>
<name>A0A3P7NQC9_DIBLA</name>
<evidence type="ECO:0000313" key="1">
    <source>
        <dbReference type="EMBL" id="VDN11409.1"/>
    </source>
</evidence>